<dbReference type="PANTHER" id="PTHR10491:SF4">
    <property type="entry name" value="METHIONINE ADENOSYLTRANSFERASE 2 SUBUNIT BETA"/>
    <property type="match status" value="1"/>
</dbReference>
<dbReference type="Gene3D" id="3.40.50.720">
    <property type="entry name" value="NAD(P)-binding Rossmann-like Domain"/>
    <property type="match status" value="2"/>
</dbReference>
<dbReference type="InterPro" id="IPR036291">
    <property type="entry name" value="NAD(P)-bd_dom_sf"/>
</dbReference>
<dbReference type="InterPro" id="IPR013691">
    <property type="entry name" value="MeTrfase_14"/>
</dbReference>
<name>A0A6C0HHI1_9ZZZZ</name>
<reference evidence="3" key="1">
    <citation type="journal article" date="2020" name="Nature">
        <title>Giant virus diversity and host interactions through global metagenomics.</title>
        <authorList>
            <person name="Schulz F."/>
            <person name="Roux S."/>
            <person name="Paez-Espino D."/>
            <person name="Jungbluth S."/>
            <person name="Walsh D.A."/>
            <person name="Denef V.J."/>
            <person name="McMahon K.D."/>
            <person name="Konstantinidis K.T."/>
            <person name="Eloe-Fadrosh E.A."/>
            <person name="Kyrpides N.C."/>
            <person name="Woyke T."/>
        </authorList>
    </citation>
    <scope>NUCLEOTIDE SEQUENCE</scope>
    <source>
        <strain evidence="3">GVMAG-M-3300023184-101</strain>
    </source>
</reference>
<dbReference type="GO" id="GO:0048269">
    <property type="term" value="C:methionine adenosyltransferase complex"/>
    <property type="evidence" value="ECO:0007669"/>
    <property type="project" value="TreeGrafter"/>
</dbReference>
<dbReference type="InterPro" id="IPR005913">
    <property type="entry name" value="dTDP_dehydrorham_reduct"/>
</dbReference>
<dbReference type="Pfam" id="PF13489">
    <property type="entry name" value="Methyltransf_23"/>
    <property type="match status" value="1"/>
</dbReference>
<protein>
    <submittedName>
        <fullName evidence="3">Uncharacterized protein</fullName>
    </submittedName>
</protein>
<dbReference type="AlphaFoldDB" id="A0A6C0HHI1"/>
<dbReference type="InterPro" id="IPR013630">
    <property type="entry name" value="Methyltransf_Zn-bd_dom_put"/>
</dbReference>
<dbReference type="SUPFAM" id="SSF53335">
    <property type="entry name" value="S-adenosyl-L-methionine-dependent methyltransferases"/>
    <property type="match status" value="1"/>
</dbReference>
<sequence>MIILLYGSTGWIGSHIKNYLNTHFKNIIVHLGIARCDDFDQLSKEINKIGPDRIICSIGRAYGKNVYNTSYIEDKLNINIRDNLIGPINISNICIKSNIHCTFVGTGCVYRQDNKIFNELDKPTLISSNHAIIKSTTEQLIQTNYTNCLHIKLSYPISGDFHPKCLFSKIISYEKIVNSDISISYLPDIIPILLDMTINHITGIYHLTNTGSINLLDTKLQYKIYNDKTLDITEFSIEEHNTIIGERSNVVIDNKKISTLYPTIMNTNDVVKLTLDNMKNTCQAIIKCICCQNESLNCILDLKYQPLANDFHFKNITSHNYPLKLMNCTKCNHCQLSHAVNPEILFKNYKYVSGTSKTGHKFFKDNAELIQHFNNNKKGKILDIACNDGTQLDYFKELGWETYGVDPAENLCPIAKEKGHFVICRFWDDKCVEELPIMDVITAQNVFAHTATASDSFLLNCKKIMDENSSLYIQTSQRDMIINGEFDTIYHEHISFFNTKSMKLLVERCGLELNRVLENEIHGRSYIFEIKLKKTNEYNVDEIMNIEEKLGLYTPFIYEKFKLNSDKCVKTLSLTIDKYRKTHKCIGFGAAAKGQTVLCYGNIDLDYIIDENTLKTNTFSPKLDIPIVDIDYFINDNSSEKFLIVILAWNFAKEIIGKINKVKGLKNIIIIEKYFPEIVFF</sequence>
<dbReference type="SUPFAM" id="SSF51735">
    <property type="entry name" value="NAD(P)-binding Rossmann-fold domains"/>
    <property type="match status" value="1"/>
</dbReference>
<proteinExistence type="predicted"/>
<feature type="domain" description="C-methyltransferase" evidence="2">
    <location>
        <begin position="533"/>
        <end position="663"/>
    </location>
</feature>
<organism evidence="3">
    <name type="scientific">viral metagenome</name>
    <dbReference type="NCBI Taxonomy" id="1070528"/>
    <lineage>
        <taxon>unclassified sequences</taxon>
        <taxon>metagenomes</taxon>
        <taxon>organismal metagenomes</taxon>
    </lineage>
</organism>
<dbReference type="PANTHER" id="PTHR10491">
    <property type="entry name" value="DTDP-4-DEHYDRORHAMNOSE REDUCTASE"/>
    <property type="match status" value="1"/>
</dbReference>
<dbReference type="Pfam" id="PF08484">
    <property type="entry name" value="Methyltransf_14"/>
    <property type="match status" value="1"/>
</dbReference>
<dbReference type="EMBL" id="MN739950">
    <property type="protein sequence ID" value="QHT79566.1"/>
    <property type="molecule type" value="Genomic_DNA"/>
</dbReference>
<dbReference type="Gene3D" id="3.40.50.150">
    <property type="entry name" value="Vaccinia Virus protein VP39"/>
    <property type="match status" value="1"/>
</dbReference>
<evidence type="ECO:0000259" key="2">
    <source>
        <dbReference type="Pfam" id="PF08484"/>
    </source>
</evidence>
<dbReference type="GO" id="GO:0048270">
    <property type="term" value="F:methionine adenosyltransferase regulator activity"/>
    <property type="evidence" value="ECO:0007669"/>
    <property type="project" value="TreeGrafter"/>
</dbReference>
<accession>A0A6C0HHI1</accession>
<evidence type="ECO:0000259" key="1">
    <source>
        <dbReference type="Pfam" id="PF08421"/>
    </source>
</evidence>
<evidence type="ECO:0000313" key="3">
    <source>
        <dbReference type="EMBL" id="QHT79566.1"/>
    </source>
</evidence>
<dbReference type="InterPro" id="IPR029063">
    <property type="entry name" value="SAM-dependent_MTases_sf"/>
</dbReference>
<dbReference type="Pfam" id="PF08421">
    <property type="entry name" value="Methyltransf_13"/>
    <property type="match status" value="1"/>
</dbReference>
<dbReference type="GO" id="GO:0006556">
    <property type="term" value="P:S-adenosylmethionine biosynthetic process"/>
    <property type="evidence" value="ECO:0007669"/>
    <property type="project" value="TreeGrafter"/>
</dbReference>
<feature type="domain" description="Methyltransferase putative zinc binding" evidence="1">
    <location>
        <begin position="288"/>
        <end position="346"/>
    </location>
</feature>
<dbReference type="CDD" id="cd02440">
    <property type="entry name" value="AdoMet_MTases"/>
    <property type="match status" value="1"/>
</dbReference>